<evidence type="ECO:0000313" key="2">
    <source>
        <dbReference type="Proteomes" id="UP001243844"/>
    </source>
</evidence>
<dbReference type="InterPro" id="IPR021284">
    <property type="entry name" value="DUF2750"/>
</dbReference>
<name>A0AAW8JA13_9GAMM</name>
<dbReference type="Pfam" id="PF11042">
    <property type="entry name" value="DUF2750"/>
    <property type="match status" value="1"/>
</dbReference>
<organism evidence="1 2">
    <name type="scientific">Acinetobacter rudis</name>
    <dbReference type="NCBI Taxonomy" id="632955"/>
    <lineage>
        <taxon>Bacteria</taxon>
        <taxon>Pseudomonadati</taxon>
        <taxon>Pseudomonadota</taxon>
        <taxon>Gammaproteobacteria</taxon>
        <taxon>Moraxellales</taxon>
        <taxon>Moraxellaceae</taxon>
        <taxon>Acinetobacter</taxon>
    </lineage>
</organism>
<reference evidence="1" key="1">
    <citation type="submission" date="2023-08" db="EMBL/GenBank/DDBJ databases">
        <title>Emergence of clinically-relevant ST2 carbapenem-resistant Acinetobacter baumannii strains in hospital sewages in Zhejiang, East of China.</title>
        <authorList>
            <person name="Kaichao C."/>
            <person name="Zhang R."/>
        </authorList>
    </citation>
    <scope>NUCLEOTIDE SEQUENCE</scope>
    <source>
        <strain evidence="1">M-RB-37</strain>
    </source>
</reference>
<dbReference type="Proteomes" id="UP001243844">
    <property type="component" value="Unassembled WGS sequence"/>
</dbReference>
<comment type="caution">
    <text evidence="1">The sequence shown here is derived from an EMBL/GenBank/DDBJ whole genome shotgun (WGS) entry which is preliminary data.</text>
</comment>
<dbReference type="EMBL" id="JAVIDL010000016">
    <property type="protein sequence ID" value="MDQ8935985.1"/>
    <property type="molecule type" value="Genomic_DNA"/>
</dbReference>
<proteinExistence type="predicted"/>
<gene>
    <name evidence="1" type="ORF">RFH47_09615</name>
</gene>
<sequence length="125" mass="14962">MKNYLKLQPVSKQFILRLSILRSMMYCGVLWGLYHDGWAIKTETNNDKVFPFWLNATQAFHYAKNNWPNYQPRKITPHDFQKSLLPTLNRFKVKPTLYGSKTAMFRLSPSQMQHFFFNQQHNQFA</sequence>
<dbReference type="AlphaFoldDB" id="A0AAW8JA13"/>
<dbReference type="RefSeq" id="WP_308976073.1">
    <property type="nucleotide sequence ID" value="NZ_JAVIDL010000016.1"/>
</dbReference>
<accession>A0AAW8JA13</accession>
<protein>
    <submittedName>
        <fullName evidence="1">DUF2750 domain-containing protein</fullName>
    </submittedName>
</protein>
<evidence type="ECO:0000313" key="1">
    <source>
        <dbReference type="EMBL" id="MDQ8935985.1"/>
    </source>
</evidence>